<protein>
    <submittedName>
        <fullName evidence="2">Uncharacterized protein</fullName>
    </submittedName>
</protein>
<keyword evidence="3" id="KW-1185">Reference proteome</keyword>
<organism evidence="2 3">
    <name type="scientific">Mycena alexandri</name>
    <dbReference type="NCBI Taxonomy" id="1745969"/>
    <lineage>
        <taxon>Eukaryota</taxon>
        <taxon>Fungi</taxon>
        <taxon>Dikarya</taxon>
        <taxon>Basidiomycota</taxon>
        <taxon>Agaricomycotina</taxon>
        <taxon>Agaricomycetes</taxon>
        <taxon>Agaricomycetidae</taxon>
        <taxon>Agaricales</taxon>
        <taxon>Marasmiineae</taxon>
        <taxon>Mycenaceae</taxon>
        <taxon>Mycena</taxon>
    </lineage>
</organism>
<reference evidence="2" key="1">
    <citation type="submission" date="2023-03" db="EMBL/GenBank/DDBJ databases">
        <title>Massive genome expansion in bonnet fungi (Mycena s.s.) driven by repeated elements and novel gene families across ecological guilds.</title>
        <authorList>
            <consortium name="Lawrence Berkeley National Laboratory"/>
            <person name="Harder C.B."/>
            <person name="Miyauchi S."/>
            <person name="Viragh M."/>
            <person name="Kuo A."/>
            <person name="Thoen E."/>
            <person name="Andreopoulos B."/>
            <person name="Lu D."/>
            <person name="Skrede I."/>
            <person name="Drula E."/>
            <person name="Henrissat B."/>
            <person name="Morin E."/>
            <person name="Kohler A."/>
            <person name="Barry K."/>
            <person name="LaButti K."/>
            <person name="Morin E."/>
            <person name="Salamov A."/>
            <person name="Lipzen A."/>
            <person name="Mereny Z."/>
            <person name="Hegedus B."/>
            <person name="Baldrian P."/>
            <person name="Stursova M."/>
            <person name="Weitz H."/>
            <person name="Taylor A."/>
            <person name="Grigoriev I.V."/>
            <person name="Nagy L.G."/>
            <person name="Martin F."/>
            <person name="Kauserud H."/>
        </authorList>
    </citation>
    <scope>NUCLEOTIDE SEQUENCE</scope>
    <source>
        <strain evidence="2">CBHHK200</strain>
    </source>
</reference>
<dbReference type="EMBL" id="JARJCM010000023">
    <property type="protein sequence ID" value="KAJ7040079.1"/>
    <property type="molecule type" value="Genomic_DNA"/>
</dbReference>
<accession>A0AAD6T627</accession>
<name>A0AAD6T627_9AGAR</name>
<proteinExistence type="predicted"/>
<dbReference type="Proteomes" id="UP001218188">
    <property type="component" value="Unassembled WGS sequence"/>
</dbReference>
<feature type="region of interest" description="Disordered" evidence="1">
    <location>
        <begin position="55"/>
        <end position="79"/>
    </location>
</feature>
<feature type="compositionally biased region" description="Polar residues" evidence="1">
    <location>
        <begin position="64"/>
        <end position="79"/>
    </location>
</feature>
<evidence type="ECO:0000313" key="3">
    <source>
        <dbReference type="Proteomes" id="UP001218188"/>
    </source>
</evidence>
<sequence length="79" mass="9001">MLIQVGFKFNRMPTQLQPALQWLGLQFTGFPPRSSTPPTRLSRLIFDSKIPPPHKIQQRRVRTAQPNVDSISFSPSSNL</sequence>
<evidence type="ECO:0000313" key="2">
    <source>
        <dbReference type="EMBL" id="KAJ7040079.1"/>
    </source>
</evidence>
<dbReference type="AlphaFoldDB" id="A0AAD6T627"/>
<comment type="caution">
    <text evidence="2">The sequence shown here is derived from an EMBL/GenBank/DDBJ whole genome shotgun (WGS) entry which is preliminary data.</text>
</comment>
<gene>
    <name evidence="2" type="ORF">C8F04DRAFT_1391926</name>
</gene>
<evidence type="ECO:0000256" key="1">
    <source>
        <dbReference type="SAM" id="MobiDB-lite"/>
    </source>
</evidence>